<feature type="transmembrane region" description="Helical" evidence="7">
    <location>
        <begin position="12"/>
        <end position="31"/>
    </location>
</feature>
<accession>A0A7W2TY31</accession>
<keyword evidence="5 7" id="KW-1133">Transmembrane helix</keyword>
<dbReference type="GO" id="GO:0016780">
    <property type="term" value="F:phosphotransferase activity, for other substituted phosphate groups"/>
    <property type="evidence" value="ECO:0007669"/>
    <property type="project" value="TreeGrafter"/>
</dbReference>
<reference evidence="9 10" key="1">
    <citation type="submission" date="2020-07" db="EMBL/GenBank/DDBJ databases">
        <title>Halieaceae bacterium, F7430, whole genome shotgun sequencing project.</title>
        <authorList>
            <person name="Jiang S."/>
            <person name="Liu Z.W."/>
            <person name="Du Z.J."/>
        </authorList>
    </citation>
    <scope>NUCLEOTIDE SEQUENCE [LARGE SCALE GENOMIC DNA]</scope>
    <source>
        <strain evidence="9 10">F7430</strain>
    </source>
</reference>
<evidence type="ECO:0000259" key="8">
    <source>
        <dbReference type="Pfam" id="PF02397"/>
    </source>
</evidence>
<feature type="domain" description="Bacterial sugar transferase" evidence="8">
    <location>
        <begin position="263"/>
        <end position="451"/>
    </location>
</feature>
<proteinExistence type="inferred from homology"/>
<feature type="transmembrane region" description="Helical" evidence="7">
    <location>
        <begin position="75"/>
        <end position="95"/>
    </location>
</feature>
<feature type="transmembrane region" description="Helical" evidence="7">
    <location>
        <begin position="268"/>
        <end position="289"/>
    </location>
</feature>
<dbReference type="PANTHER" id="PTHR30576:SF10">
    <property type="entry name" value="SLL5057 PROTEIN"/>
    <property type="match status" value="1"/>
</dbReference>
<evidence type="ECO:0000256" key="1">
    <source>
        <dbReference type="ARBA" id="ARBA00004141"/>
    </source>
</evidence>
<keyword evidence="4 7" id="KW-0812">Transmembrane</keyword>
<name>A0A7W2TY31_9GAMM</name>
<organism evidence="9 10">
    <name type="scientific">Sediminihaliea albiluteola</name>
    <dbReference type="NCBI Taxonomy" id="2758564"/>
    <lineage>
        <taxon>Bacteria</taxon>
        <taxon>Pseudomonadati</taxon>
        <taxon>Pseudomonadota</taxon>
        <taxon>Gammaproteobacteria</taxon>
        <taxon>Cellvibrionales</taxon>
        <taxon>Halieaceae</taxon>
        <taxon>Sediminihaliea</taxon>
    </lineage>
</organism>
<dbReference type="GO" id="GO:0016020">
    <property type="term" value="C:membrane"/>
    <property type="evidence" value="ECO:0007669"/>
    <property type="project" value="UniProtKB-SubCell"/>
</dbReference>
<dbReference type="EMBL" id="JACFXU010000017">
    <property type="protein sequence ID" value="MBA6414068.1"/>
    <property type="molecule type" value="Genomic_DNA"/>
</dbReference>
<gene>
    <name evidence="9" type="ORF">H2508_13195</name>
</gene>
<keyword evidence="6 7" id="KW-0472">Membrane</keyword>
<dbReference type="Pfam" id="PF02397">
    <property type="entry name" value="Bac_transf"/>
    <property type="match status" value="1"/>
</dbReference>
<comment type="caution">
    <text evidence="9">The sequence shown here is derived from an EMBL/GenBank/DDBJ whole genome shotgun (WGS) entry which is preliminary data.</text>
</comment>
<dbReference type="RefSeq" id="WP_182174605.1">
    <property type="nucleotide sequence ID" value="NZ_JACFXU010000017.1"/>
</dbReference>
<evidence type="ECO:0000313" key="10">
    <source>
        <dbReference type="Proteomes" id="UP000539350"/>
    </source>
</evidence>
<evidence type="ECO:0000313" key="9">
    <source>
        <dbReference type="EMBL" id="MBA6414068.1"/>
    </source>
</evidence>
<evidence type="ECO:0000256" key="5">
    <source>
        <dbReference type="ARBA" id="ARBA00022989"/>
    </source>
</evidence>
<protein>
    <submittedName>
        <fullName evidence="9">Sugar transferase</fullName>
    </submittedName>
</protein>
<sequence>MWRKQSSDLVKFFIALLDVGLITSAFYIAYWARFGSFQGVTEFIWLCYFSAPITLILLLRYRVLTGFRYQSLSRISVSTLLAFIMSGLICSTILYLTKTAEYSRLVFGYYFSLATLFVLLEKILVKKLFERYLRNGGMNIRVAMLGFGSKFESVAASIAGNKEWGVRAVLSLDIRDESVKSLVNKIRKSIIDEVYIIYPRAANYDGQVDKLIAGIEKLGIPIRVASNYDELQGYYGQYFSNIAKVPAVLLAPYNLDPDQVIIKRLVDIVGALVGLAILFLILPIVALSIKLSSPGPVFFSQVRVGKSGRHFKIYKFRSMYIDAEERKAELTQFNVHEGHIFKMDDDPRITPVGRFLRKYSIDEVPQFWNVLIGDMSLVGTRPPTKDEVAGYEDHHFRRISIKPGITGLWQVSGRNDITDFDDVVALDVEYIRNWGLLSDMKIILRTITTVLFPKSGSRL</sequence>
<comment type="subcellular location">
    <subcellularLocation>
        <location evidence="1">Membrane</location>
        <topology evidence="1">Multi-pass membrane protein</topology>
    </subcellularLocation>
</comment>
<evidence type="ECO:0000256" key="4">
    <source>
        <dbReference type="ARBA" id="ARBA00022692"/>
    </source>
</evidence>
<feature type="transmembrane region" description="Helical" evidence="7">
    <location>
        <begin position="43"/>
        <end position="63"/>
    </location>
</feature>
<feature type="transmembrane region" description="Helical" evidence="7">
    <location>
        <begin position="107"/>
        <end position="125"/>
    </location>
</feature>
<dbReference type="InterPro" id="IPR003362">
    <property type="entry name" value="Bact_transf"/>
</dbReference>
<dbReference type="InterPro" id="IPR017475">
    <property type="entry name" value="EPS_sugar_tfrase"/>
</dbReference>
<keyword evidence="3 9" id="KW-0808">Transferase</keyword>
<evidence type="ECO:0000256" key="7">
    <source>
        <dbReference type="SAM" id="Phobius"/>
    </source>
</evidence>
<keyword evidence="10" id="KW-1185">Reference proteome</keyword>
<dbReference type="Proteomes" id="UP000539350">
    <property type="component" value="Unassembled WGS sequence"/>
</dbReference>
<comment type="similarity">
    <text evidence="2">Belongs to the bacterial sugar transferase family.</text>
</comment>
<dbReference type="NCBIfam" id="TIGR03025">
    <property type="entry name" value="EPS_sugtrans"/>
    <property type="match status" value="1"/>
</dbReference>
<evidence type="ECO:0000256" key="3">
    <source>
        <dbReference type="ARBA" id="ARBA00022679"/>
    </source>
</evidence>
<evidence type="ECO:0000256" key="2">
    <source>
        <dbReference type="ARBA" id="ARBA00006464"/>
    </source>
</evidence>
<dbReference type="AlphaFoldDB" id="A0A7W2TY31"/>
<dbReference type="Pfam" id="PF13727">
    <property type="entry name" value="CoA_binding_3"/>
    <property type="match status" value="1"/>
</dbReference>
<evidence type="ECO:0000256" key="6">
    <source>
        <dbReference type="ARBA" id="ARBA00023136"/>
    </source>
</evidence>
<dbReference type="PANTHER" id="PTHR30576">
    <property type="entry name" value="COLANIC BIOSYNTHESIS UDP-GLUCOSE LIPID CARRIER TRANSFERASE"/>
    <property type="match status" value="1"/>
</dbReference>